<sequence length="33" mass="3885">MARVYRRNCIKFIPATSYCWVQILSFKNDSTDG</sequence>
<reference evidence="1" key="2">
    <citation type="journal article" date="2015" name="Fish Shellfish Immunol.">
        <title>Early steps in the European eel (Anguilla anguilla)-Vibrio vulnificus interaction in the gills: Role of the RtxA13 toxin.</title>
        <authorList>
            <person name="Callol A."/>
            <person name="Pajuelo D."/>
            <person name="Ebbesson L."/>
            <person name="Teles M."/>
            <person name="MacKenzie S."/>
            <person name="Amaro C."/>
        </authorList>
    </citation>
    <scope>NUCLEOTIDE SEQUENCE</scope>
</reference>
<protein>
    <submittedName>
        <fullName evidence="1">Uncharacterized protein</fullName>
    </submittedName>
</protein>
<proteinExistence type="predicted"/>
<dbReference type="EMBL" id="GBXM01089951">
    <property type="protein sequence ID" value="JAH18626.1"/>
    <property type="molecule type" value="Transcribed_RNA"/>
</dbReference>
<accession>A0A0E9QNW7</accession>
<name>A0A0E9QNW7_ANGAN</name>
<reference evidence="1" key="1">
    <citation type="submission" date="2014-11" db="EMBL/GenBank/DDBJ databases">
        <authorList>
            <person name="Amaro Gonzalez C."/>
        </authorList>
    </citation>
    <scope>NUCLEOTIDE SEQUENCE</scope>
</reference>
<evidence type="ECO:0000313" key="1">
    <source>
        <dbReference type="EMBL" id="JAH18626.1"/>
    </source>
</evidence>
<dbReference type="AlphaFoldDB" id="A0A0E9QNW7"/>
<organism evidence="1">
    <name type="scientific">Anguilla anguilla</name>
    <name type="common">European freshwater eel</name>
    <name type="synonym">Muraena anguilla</name>
    <dbReference type="NCBI Taxonomy" id="7936"/>
    <lineage>
        <taxon>Eukaryota</taxon>
        <taxon>Metazoa</taxon>
        <taxon>Chordata</taxon>
        <taxon>Craniata</taxon>
        <taxon>Vertebrata</taxon>
        <taxon>Euteleostomi</taxon>
        <taxon>Actinopterygii</taxon>
        <taxon>Neopterygii</taxon>
        <taxon>Teleostei</taxon>
        <taxon>Anguilliformes</taxon>
        <taxon>Anguillidae</taxon>
        <taxon>Anguilla</taxon>
    </lineage>
</organism>